<protein>
    <submittedName>
        <fullName evidence="2">Unnamed protein product</fullName>
    </submittedName>
</protein>
<keyword evidence="3" id="KW-1185">Reference proteome</keyword>
<feature type="compositionally biased region" description="Pro residues" evidence="1">
    <location>
        <begin position="116"/>
        <end position="128"/>
    </location>
</feature>
<reference evidence="2" key="1">
    <citation type="submission" date="2023-04" db="EMBL/GenBank/DDBJ databases">
        <title>Phytophthora lilii NBRC 32176.</title>
        <authorList>
            <person name="Ichikawa N."/>
            <person name="Sato H."/>
            <person name="Tonouchi N."/>
        </authorList>
    </citation>
    <scope>NUCLEOTIDE SEQUENCE</scope>
    <source>
        <strain evidence="2">NBRC 32176</strain>
    </source>
</reference>
<dbReference type="AlphaFoldDB" id="A0A9W6YKF0"/>
<sequence>MASTPTPTRARKRPRDSLDDEDEEHALDAMLVELGIPDSGSKKKKQAKQAPNEVIELLTPPRDTSAARPSVVDLTTSPASPNPSPSTTGYISTVQEVEVVALDDQDEVSFSSSPSASPPPFVYSPPPAESVEVAAESSSSPEILSPDLPTNVRRQVFPEERENGPTRARRLSGRD</sequence>
<feature type="compositionally biased region" description="Low complexity" evidence="1">
    <location>
        <begin position="129"/>
        <end position="142"/>
    </location>
</feature>
<proteinExistence type="predicted"/>
<organism evidence="2 3">
    <name type="scientific">Phytophthora lilii</name>
    <dbReference type="NCBI Taxonomy" id="2077276"/>
    <lineage>
        <taxon>Eukaryota</taxon>
        <taxon>Sar</taxon>
        <taxon>Stramenopiles</taxon>
        <taxon>Oomycota</taxon>
        <taxon>Peronosporomycetes</taxon>
        <taxon>Peronosporales</taxon>
        <taxon>Peronosporaceae</taxon>
        <taxon>Phytophthora</taxon>
    </lineage>
</organism>
<evidence type="ECO:0000313" key="3">
    <source>
        <dbReference type="Proteomes" id="UP001165083"/>
    </source>
</evidence>
<evidence type="ECO:0000256" key="1">
    <source>
        <dbReference type="SAM" id="MobiDB-lite"/>
    </source>
</evidence>
<evidence type="ECO:0000313" key="2">
    <source>
        <dbReference type="EMBL" id="GMF66347.1"/>
    </source>
</evidence>
<dbReference type="Proteomes" id="UP001165083">
    <property type="component" value="Unassembled WGS sequence"/>
</dbReference>
<dbReference type="EMBL" id="BSXW01012607">
    <property type="protein sequence ID" value="GMF66347.1"/>
    <property type="molecule type" value="Genomic_DNA"/>
</dbReference>
<gene>
    <name evidence="2" type="ORF">Plil01_001881300</name>
</gene>
<comment type="caution">
    <text evidence="2">The sequence shown here is derived from an EMBL/GenBank/DDBJ whole genome shotgun (WGS) entry which is preliminary data.</text>
</comment>
<name>A0A9W6YKF0_9STRA</name>
<accession>A0A9W6YKF0</accession>
<feature type="region of interest" description="Disordered" evidence="1">
    <location>
        <begin position="1"/>
        <end position="175"/>
    </location>
</feature>